<sequence>MLLTFYAKFTKPAEPKTSKLQADSRDYKFASVSKQEHFYKGRCKESPFYDSTPACFFLNLLLFLSTIPESSFGFISETSLPNQKCQLIRSTSKMDSDSIPELSYIVCRNLHFFIPAFSLFIIEIGISSYQIQYQEALTLNYSTLILILLLVSMPLSVFNPPVWFTLYMTTFIHMLYFKGLYMFSLGATMMMFMSIFYHEATRIRTKTKDRLLSSITEI</sequence>
<dbReference type="EMBL" id="CP092621">
    <property type="protein sequence ID" value="UMM17755.1"/>
    <property type="molecule type" value="Genomic_DNA"/>
</dbReference>
<evidence type="ECO:0000256" key="1">
    <source>
        <dbReference type="SAM" id="Phobius"/>
    </source>
</evidence>
<dbReference type="Proteomes" id="UP000829354">
    <property type="component" value="Chromosome II"/>
</dbReference>
<feature type="transmembrane region" description="Helical" evidence="1">
    <location>
        <begin position="138"/>
        <end position="159"/>
    </location>
</feature>
<dbReference type="AlphaFoldDB" id="A0AAE9EBB3"/>
<name>A0AAE9EBB3_CAEBR</name>
<organism evidence="2 3">
    <name type="scientific">Caenorhabditis briggsae</name>
    <dbReference type="NCBI Taxonomy" id="6238"/>
    <lineage>
        <taxon>Eukaryota</taxon>
        <taxon>Metazoa</taxon>
        <taxon>Ecdysozoa</taxon>
        <taxon>Nematoda</taxon>
        <taxon>Chromadorea</taxon>
        <taxon>Rhabditida</taxon>
        <taxon>Rhabditina</taxon>
        <taxon>Rhabditomorpha</taxon>
        <taxon>Rhabditoidea</taxon>
        <taxon>Rhabditidae</taxon>
        <taxon>Peloderinae</taxon>
        <taxon>Caenorhabditis</taxon>
    </lineage>
</organism>
<accession>A0AAE9EBB3</accession>
<proteinExistence type="predicted"/>
<feature type="transmembrane region" description="Helical" evidence="1">
    <location>
        <begin position="179"/>
        <end position="198"/>
    </location>
</feature>
<evidence type="ECO:0000313" key="2">
    <source>
        <dbReference type="EMBL" id="UMM17755.1"/>
    </source>
</evidence>
<keyword evidence="1" id="KW-1133">Transmembrane helix</keyword>
<feature type="transmembrane region" description="Helical" evidence="1">
    <location>
        <begin position="102"/>
        <end position="126"/>
    </location>
</feature>
<reference evidence="2 3" key="1">
    <citation type="submission" date="2022-04" db="EMBL/GenBank/DDBJ databases">
        <title>Chromosome-level reference genomes for two strains of Caenorhabditis briggsae: an improved platform for comparative genomics.</title>
        <authorList>
            <person name="Stevens L."/>
            <person name="Andersen E."/>
        </authorList>
    </citation>
    <scope>NUCLEOTIDE SEQUENCE [LARGE SCALE GENOMIC DNA]</scope>
    <source>
        <strain evidence="2">VX34</strain>
        <tissue evidence="2">Whole-organism</tissue>
    </source>
</reference>
<keyword evidence="3" id="KW-1185">Reference proteome</keyword>
<evidence type="ECO:0000313" key="3">
    <source>
        <dbReference type="Proteomes" id="UP000829354"/>
    </source>
</evidence>
<keyword evidence="1" id="KW-0812">Transmembrane</keyword>
<protein>
    <submittedName>
        <fullName evidence="2">Uncharacterized protein</fullName>
    </submittedName>
</protein>
<gene>
    <name evidence="2" type="ORF">L5515_014148</name>
</gene>
<keyword evidence="1" id="KW-0472">Membrane</keyword>